<keyword evidence="10 24" id="KW-0479">Metal-binding</keyword>
<dbReference type="GO" id="GO:0008455">
    <property type="term" value="F:alpha-1,6-mannosylglycoprotein 2-beta-N-acetylglucosaminyltransferase activity"/>
    <property type="evidence" value="ECO:0007669"/>
    <property type="project" value="UniProtKB-EC"/>
</dbReference>
<feature type="disulfide bond" evidence="25">
    <location>
        <begin position="253"/>
        <end position="276"/>
    </location>
</feature>
<evidence type="ECO:0000256" key="6">
    <source>
        <dbReference type="ARBA" id="ARBA00014817"/>
    </source>
</evidence>
<dbReference type="AlphaFoldDB" id="A0A1B0FRF8"/>
<dbReference type="GO" id="GO:0000139">
    <property type="term" value="C:Golgi membrane"/>
    <property type="evidence" value="ECO:0007669"/>
    <property type="project" value="UniProtKB-SubCell"/>
</dbReference>
<evidence type="ECO:0000256" key="1">
    <source>
        <dbReference type="ARBA" id="ARBA00001936"/>
    </source>
</evidence>
<evidence type="ECO:0000256" key="15">
    <source>
        <dbReference type="ARBA" id="ARBA00023157"/>
    </source>
</evidence>
<dbReference type="GO" id="GO:0005795">
    <property type="term" value="C:Golgi stack"/>
    <property type="evidence" value="ECO:0007669"/>
    <property type="project" value="InterPro"/>
</dbReference>
<keyword evidence="27" id="KW-1185">Reference proteome</keyword>
<feature type="disulfide bond" evidence="25">
    <location>
        <begin position="118"/>
        <end position="129"/>
    </location>
</feature>
<feature type="disulfide bond" evidence="25">
    <location>
        <begin position="258"/>
        <end position="360"/>
    </location>
</feature>
<reference evidence="26" key="1">
    <citation type="submission" date="2020-05" db="UniProtKB">
        <authorList>
            <consortium name="EnsemblMetazoa"/>
        </authorList>
    </citation>
    <scope>IDENTIFICATION</scope>
    <source>
        <strain evidence="26">Yale</strain>
    </source>
</reference>
<keyword evidence="9" id="KW-0812">Transmembrane</keyword>
<dbReference type="EC" id="2.4.1.143" evidence="5"/>
<comment type="cofactor">
    <cofactor evidence="1 24">
        <name>Mn(2+)</name>
        <dbReference type="ChEBI" id="CHEBI:29035"/>
    </cofactor>
</comment>
<keyword evidence="7" id="KW-0328">Glycosyltransferase</keyword>
<dbReference type="Gene3D" id="3.90.550.10">
    <property type="entry name" value="Spore Coat Polysaccharide Biosynthesis Protein SpsA, Chain A"/>
    <property type="match status" value="1"/>
</dbReference>
<keyword evidence="17 24" id="KW-0464">Manganese</keyword>
<dbReference type="EMBL" id="CCAG010003448">
    <property type="status" value="NOT_ANNOTATED_CDS"/>
    <property type="molecule type" value="Genomic_DNA"/>
</dbReference>
<evidence type="ECO:0000256" key="22">
    <source>
        <dbReference type="ARBA" id="ARBA00093257"/>
    </source>
</evidence>
<dbReference type="GO" id="GO:0006487">
    <property type="term" value="P:protein N-linked glycosylation"/>
    <property type="evidence" value="ECO:0007669"/>
    <property type="project" value="TreeGrafter"/>
</dbReference>
<evidence type="ECO:0000256" key="17">
    <source>
        <dbReference type="ARBA" id="ARBA00023211"/>
    </source>
</evidence>
<accession>A0A1B0FRF8</accession>
<dbReference type="VEuPathDB" id="VectorBase:GMOY006539"/>
<keyword evidence="16" id="KW-0325">Glycoprotein</keyword>
<evidence type="ECO:0000256" key="2">
    <source>
        <dbReference type="ARBA" id="ARBA00004323"/>
    </source>
</evidence>
<evidence type="ECO:0000256" key="3">
    <source>
        <dbReference type="ARBA" id="ARBA00004922"/>
    </source>
</evidence>
<name>A0A1B0FRF8_GLOMM</name>
<dbReference type="GO" id="GO:0009312">
    <property type="term" value="P:oligosaccharide biosynthetic process"/>
    <property type="evidence" value="ECO:0007669"/>
    <property type="project" value="InterPro"/>
</dbReference>
<dbReference type="Pfam" id="PF05060">
    <property type="entry name" value="MGAT2"/>
    <property type="match status" value="1"/>
</dbReference>
<dbReference type="STRING" id="37546.A0A1B0FRF8"/>
<dbReference type="PhylomeDB" id="A0A1B0FRF8"/>
<evidence type="ECO:0000256" key="9">
    <source>
        <dbReference type="ARBA" id="ARBA00022692"/>
    </source>
</evidence>
<keyword evidence="13" id="KW-0333">Golgi apparatus</keyword>
<evidence type="ECO:0000256" key="10">
    <source>
        <dbReference type="ARBA" id="ARBA00022723"/>
    </source>
</evidence>
<keyword evidence="15 25" id="KW-1015">Disulfide bond</keyword>
<comment type="pathway">
    <text evidence="3">Protein modification; protein glycosylation.</text>
</comment>
<evidence type="ECO:0000256" key="14">
    <source>
        <dbReference type="ARBA" id="ARBA00023136"/>
    </source>
</evidence>
<evidence type="ECO:0000256" key="13">
    <source>
        <dbReference type="ARBA" id="ARBA00023034"/>
    </source>
</evidence>
<keyword evidence="11" id="KW-0735">Signal-anchor</keyword>
<dbReference type="PANTHER" id="PTHR12871:SF0">
    <property type="entry name" value="ALPHA-1,6-MANNOSYL-GLYCOPROTEIN 2-BETA-N-ACETYLGLUCOSAMINYLTRANSFERASE"/>
    <property type="match status" value="1"/>
</dbReference>
<dbReference type="UniPathway" id="UPA00378"/>
<keyword evidence="14" id="KW-0472">Membrane</keyword>
<evidence type="ECO:0000256" key="24">
    <source>
        <dbReference type="PIRSR" id="PIRSR607754-2"/>
    </source>
</evidence>
<feature type="binding site" evidence="23">
    <location>
        <begin position="145"/>
        <end position="149"/>
    </location>
    <ligand>
        <name>substrate</name>
    </ligand>
</feature>
<dbReference type="EnsemblMetazoa" id="GMOY006539-RA">
    <property type="protein sequence ID" value="GMOY006539-PA"/>
    <property type="gene ID" value="GMOY006539"/>
</dbReference>
<evidence type="ECO:0000256" key="16">
    <source>
        <dbReference type="ARBA" id="ARBA00023180"/>
    </source>
</evidence>
<comment type="catalytic activity">
    <reaction evidence="22">
        <text>an N(4)-{beta-D-GlcNAc-(1-&gt;2)-alpha-D-Man-(1-&gt;3)-[alpha-D-Man-(1-&gt;6)]-beta-D-Man-(1-&gt;4)-beta-D-GlcNAc-(1-&gt;4)-beta-D-GlcNAc}-L-asparaginyl-[protein] + UDP-N-acetyl-alpha-D-glucosamine = N(4)-{beta-D-GlcNAc-(1-&gt;2)-alpha-D-Man-(1-&gt;3)-[beta-D-GlcNAc-(1-&gt;2)-alpha-D-Man-(1-&gt;6)]-beta-D-Man-(1-&gt;4)-beta-D-GlcNAc-(1-&gt;4)-beta-D-GlcNAc}-L-asparaginyl-[protein] + UDP + H(+)</text>
        <dbReference type="Rhea" id="RHEA:12941"/>
        <dbReference type="Rhea" id="RHEA-COMP:13526"/>
        <dbReference type="Rhea" id="RHEA-COMP:14369"/>
        <dbReference type="ChEBI" id="CHEBI:15378"/>
        <dbReference type="ChEBI" id="CHEBI:57705"/>
        <dbReference type="ChEBI" id="CHEBI:58223"/>
        <dbReference type="ChEBI" id="CHEBI:60615"/>
        <dbReference type="ChEBI" id="CHEBI:60651"/>
        <dbReference type="EC" id="2.4.1.143"/>
    </reaction>
</comment>
<dbReference type="PANTHER" id="PTHR12871">
    <property type="entry name" value="BETA-1,2-N-ACETYLGLUCOSAMINYLTRANSFERASE II"/>
    <property type="match status" value="1"/>
</dbReference>
<proteinExistence type="inferred from homology"/>
<feature type="binding site" evidence="23">
    <location>
        <position position="85"/>
    </location>
    <ligand>
        <name>substrate</name>
    </ligand>
</feature>
<evidence type="ECO:0000256" key="5">
    <source>
        <dbReference type="ARBA" id="ARBA00012613"/>
    </source>
</evidence>
<comment type="similarity">
    <text evidence="4">Belongs to the glycosyltransferase 16 (GT16) protein family.</text>
</comment>
<evidence type="ECO:0000256" key="12">
    <source>
        <dbReference type="ARBA" id="ARBA00022989"/>
    </source>
</evidence>
<feature type="binding site" evidence="24">
    <location>
        <position position="177"/>
    </location>
    <ligand>
        <name>Mn(2+)</name>
        <dbReference type="ChEBI" id="CHEBI:29035"/>
    </ligand>
</feature>
<feature type="binding site" evidence="23">
    <location>
        <begin position="54"/>
        <end position="58"/>
    </location>
    <ligand>
        <name>substrate</name>
    </ligand>
</feature>
<feature type="binding site" evidence="24">
    <location>
        <position position="293"/>
    </location>
    <ligand>
        <name>Mn(2+)</name>
        <dbReference type="ChEBI" id="CHEBI:29035"/>
    </ligand>
</feature>
<evidence type="ECO:0000256" key="8">
    <source>
        <dbReference type="ARBA" id="ARBA00022679"/>
    </source>
</evidence>
<dbReference type="InterPro" id="IPR007754">
    <property type="entry name" value="GlcNAc_II"/>
</dbReference>
<dbReference type="Proteomes" id="UP000092444">
    <property type="component" value="Unassembled WGS sequence"/>
</dbReference>
<evidence type="ECO:0000256" key="25">
    <source>
        <dbReference type="PIRSR" id="PIRSR607754-3"/>
    </source>
</evidence>
<evidence type="ECO:0000256" key="20">
    <source>
        <dbReference type="ARBA" id="ARBA00032552"/>
    </source>
</evidence>
<evidence type="ECO:0000256" key="19">
    <source>
        <dbReference type="ARBA" id="ARBA00031203"/>
    </source>
</evidence>
<evidence type="ECO:0000256" key="18">
    <source>
        <dbReference type="ARBA" id="ARBA00029663"/>
    </source>
</evidence>
<evidence type="ECO:0000313" key="27">
    <source>
        <dbReference type="Proteomes" id="UP000092444"/>
    </source>
</evidence>
<evidence type="ECO:0000313" key="26">
    <source>
        <dbReference type="EnsemblMetazoa" id="GMOY006539-PA"/>
    </source>
</evidence>
<keyword evidence="8" id="KW-0808">Transferase</keyword>
<evidence type="ECO:0000256" key="23">
    <source>
        <dbReference type="PIRSR" id="PIRSR607754-1"/>
    </source>
</evidence>
<dbReference type="InterPro" id="IPR029044">
    <property type="entry name" value="Nucleotide-diphossugar_trans"/>
</dbReference>
<protein>
    <recommendedName>
        <fullName evidence="6">Alpha-1,6-mannosyl-glycoprotein 2-beta-N-acetylglucosaminyltransferase</fullName>
        <ecNumber evidence="5">2.4.1.143</ecNumber>
    </recommendedName>
    <alternativeName>
        <fullName evidence="21">Beta-1,2-N-acetylglucosaminyltransferase II</fullName>
    </alternativeName>
    <alternativeName>
        <fullName evidence="20">GlcNAc-T II</fullName>
    </alternativeName>
    <alternativeName>
        <fullName evidence="19">Mannoside acetylglucosaminyltransferase 2</fullName>
    </alternativeName>
    <alternativeName>
        <fullName evidence="18">N-glycosyl-oligosaccharide-glycoprotein N-acetylglucosaminyltransferase II</fullName>
    </alternativeName>
</protein>
<feature type="disulfide bond" evidence="25">
    <location>
        <begin position="199"/>
        <end position="202"/>
    </location>
</feature>
<organism evidence="26 27">
    <name type="scientific">Glossina morsitans morsitans</name>
    <name type="common">Savannah tsetse fly</name>
    <dbReference type="NCBI Taxonomy" id="37546"/>
    <lineage>
        <taxon>Eukaryota</taxon>
        <taxon>Metazoa</taxon>
        <taxon>Ecdysozoa</taxon>
        <taxon>Arthropoda</taxon>
        <taxon>Hexapoda</taxon>
        <taxon>Insecta</taxon>
        <taxon>Pterygota</taxon>
        <taxon>Neoptera</taxon>
        <taxon>Endopterygota</taxon>
        <taxon>Diptera</taxon>
        <taxon>Brachycera</taxon>
        <taxon>Muscomorpha</taxon>
        <taxon>Hippoboscoidea</taxon>
        <taxon>Glossinidae</taxon>
        <taxon>Glossina</taxon>
    </lineage>
</organism>
<evidence type="ECO:0000256" key="11">
    <source>
        <dbReference type="ARBA" id="ARBA00022968"/>
    </source>
</evidence>
<comment type="subcellular location">
    <subcellularLocation>
        <location evidence="2">Golgi apparatus membrane</location>
        <topology evidence="2">Single-pass type II membrane protein</topology>
    </subcellularLocation>
</comment>
<evidence type="ECO:0000256" key="4">
    <source>
        <dbReference type="ARBA" id="ARBA00011011"/>
    </source>
</evidence>
<evidence type="ECO:0000256" key="21">
    <source>
        <dbReference type="ARBA" id="ARBA00032915"/>
    </source>
</evidence>
<dbReference type="GO" id="GO:0046872">
    <property type="term" value="F:metal ion binding"/>
    <property type="evidence" value="ECO:0007669"/>
    <property type="project" value="UniProtKB-KW"/>
</dbReference>
<sequence>MRAVALSERDLLTTKFRNDPRINQQIAKYNHLELVLNEDLFGPLDNDSVVIVVQVHTRITYLSFLIRSLARAYGISRVLLIFSHDYYDKDINALVETINFCVIMQIFYPYPIHTHPECQQNTEKNSGNCNRAEYRYHNKQMDRAQMKHHWWWKANYIFDQLEITRYYSGLVLFLEEDYYVTKDFLYVLEMMYERTDDLCPQCNIYTLGRHGQLTMSPEYNSEIYAEVEVLPWNVENNMAFAFNRTTWNTIRKCAKYFCSHGDYNYDQSFEYMSRQCPEGKLIDMTVKKTRVFHIGACSTHIGPCKRYKSLSNVQNALRIADKSSDMFPSDLKLTGAWLNYSQRHYRLEGGWDTNVDNELCMSMISPARRISPKRAKVT</sequence>
<evidence type="ECO:0000256" key="7">
    <source>
        <dbReference type="ARBA" id="ARBA00022676"/>
    </source>
</evidence>
<keyword evidence="12" id="KW-1133">Transmembrane helix</keyword>